<comment type="caution">
    <text evidence="1">The sequence shown here is derived from an EMBL/GenBank/DDBJ whole genome shotgun (WGS) entry which is preliminary data.</text>
</comment>
<dbReference type="EMBL" id="CAWYQH010000068">
    <property type="protein sequence ID" value="CAK8680537.1"/>
    <property type="molecule type" value="Genomic_DNA"/>
</dbReference>
<accession>A0ABP0FQ52</accession>
<name>A0ABP0FQ52_CLALP</name>
<gene>
    <name evidence="1" type="ORF">CVLEPA_LOCUS10782</name>
</gene>
<evidence type="ECO:0000313" key="1">
    <source>
        <dbReference type="EMBL" id="CAK8680537.1"/>
    </source>
</evidence>
<protein>
    <submittedName>
        <fullName evidence="1">Uncharacterized protein</fullName>
    </submittedName>
</protein>
<dbReference type="Proteomes" id="UP001642483">
    <property type="component" value="Unassembled WGS sequence"/>
</dbReference>
<keyword evidence="2" id="KW-1185">Reference proteome</keyword>
<organism evidence="1 2">
    <name type="scientific">Clavelina lepadiformis</name>
    <name type="common">Light-bulb sea squirt</name>
    <name type="synonym">Ascidia lepadiformis</name>
    <dbReference type="NCBI Taxonomy" id="159417"/>
    <lineage>
        <taxon>Eukaryota</taxon>
        <taxon>Metazoa</taxon>
        <taxon>Chordata</taxon>
        <taxon>Tunicata</taxon>
        <taxon>Ascidiacea</taxon>
        <taxon>Aplousobranchia</taxon>
        <taxon>Clavelinidae</taxon>
        <taxon>Clavelina</taxon>
    </lineage>
</organism>
<reference evidence="1 2" key="1">
    <citation type="submission" date="2024-02" db="EMBL/GenBank/DDBJ databases">
        <authorList>
            <person name="Daric V."/>
            <person name="Darras S."/>
        </authorList>
    </citation>
    <scope>NUCLEOTIDE SEQUENCE [LARGE SCALE GENOMIC DNA]</scope>
</reference>
<proteinExistence type="predicted"/>
<evidence type="ECO:0000313" key="2">
    <source>
        <dbReference type="Proteomes" id="UP001642483"/>
    </source>
</evidence>
<sequence length="92" mass="10268">MDVKEDNNNNNDKIMSSPNKEITEVAAEAMSLQPTGHTLATTQVCPKIFSCALFTNKFSIRNFIGCHPDSFTTTSYIERVSAYWFGLAGHYV</sequence>